<keyword evidence="4" id="KW-1185">Reference proteome</keyword>
<dbReference type="SMART" id="SM00256">
    <property type="entry name" value="FBOX"/>
    <property type="match status" value="1"/>
</dbReference>
<dbReference type="OrthoDB" id="612216at2759"/>
<dbReference type="InterPro" id="IPR006566">
    <property type="entry name" value="FBD"/>
</dbReference>
<protein>
    <recommendedName>
        <fullName evidence="5">F-box domain-containing protein</fullName>
    </recommendedName>
</protein>
<dbReference type="InterPro" id="IPR053781">
    <property type="entry name" value="F-box_AtFBL13-like"/>
</dbReference>
<evidence type="ECO:0000313" key="3">
    <source>
        <dbReference type="EMBL" id="KAG2238592.1"/>
    </source>
</evidence>
<gene>
    <name evidence="3" type="ORF">Bca52824_092175</name>
</gene>
<dbReference type="SUPFAM" id="SSF52047">
    <property type="entry name" value="RNI-like"/>
    <property type="match status" value="1"/>
</dbReference>
<dbReference type="Gene3D" id="3.80.10.10">
    <property type="entry name" value="Ribonuclease Inhibitor"/>
    <property type="match status" value="1"/>
</dbReference>
<sequence>MDIISALSDDLLLRILSFVPTKDVMATCLLSKKWRFLWTSVSRLDYYHYNDSVVDTGDYKNFSQFVYRSLLSNKAPVLDKLSLKLCADCPFIDVELWISIALSHRVRELQIDVVSKEGYLSLPSSLYTSETLEILSLSNSVVLNVPLSVCLPSLKALSLDRVDYTDNVTLPRLLSGSPNLEVLFMRRHHGDATTDVIVIAPSLKSLTMLDIDSEACGRFVVDTPSLKHLEIGDFAVYSFRQMENMPALEKAGVYMRSSVVTQKFLKALTSVHRLSLYLSLSEVMHPSGMTFNQLVNLDLYTFHEGWWDLLTCMLQDSPNLRFLRLLKLITDSKSKETPVGWRPPSSVPECLLCSLEAFVWNRYNGGQGDREMAKYLLNNAACLKTARFSPASTDLEEKYQMLKVLSSVPTTSASCQLLFD</sequence>
<dbReference type="InterPro" id="IPR055411">
    <property type="entry name" value="LRR_FXL15/At3g58940/PEG3-like"/>
</dbReference>
<dbReference type="InterPro" id="IPR050232">
    <property type="entry name" value="FBL13/AtMIF1-like"/>
</dbReference>
<dbReference type="InterPro" id="IPR001810">
    <property type="entry name" value="F-box_dom"/>
</dbReference>
<dbReference type="SUPFAM" id="SSF81383">
    <property type="entry name" value="F-box domain"/>
    <property type="match status" value="1"/>
</dbReference>
<evidence type="ECO:0000259" key="2">
    <source>
        <dbReference type="SMART" id="SM00579"/>
    </source>
</evidence>
<organism evidence="3 4">
    <name type="scientific">Brassica carinata</name>
    <name type="common">Ethiopian mustard</name>
    <name type="synonym">Abyssinian cabbage</name>
    <dbReference type="NCBI Taxonomy" id="52824"/>
    <lineage>
        <taxon>Eukaryota</taxon>
        <taxon>Viridiplantae</taxon>
        <taxon>Streptophyta</taxon>
        <taxon>Embryophyta</taxon>
        <taxon>Tracheophyta</taxon>
        <taxon>Spermatophyta</taxon>
        <taxon>Magnoliopsida</taxon>
        <taxon>eudicotyledons</taxon>
        <taxon>Gunneridae</taxon>
        <taxon>Pentapetalae</taxon>
        <taxon>rosids</taxon>
        <taxon>malvids</taxon>
        <taxon>Brassicales</taxon>
        <taxon>Brassicaceae</taxon>
        <taxon>Brassiceae</taxon>
        <taxon>Brassica</taxon>
    </lineage>
</organism>
<feature type="domain" description="F-box" evidence="1">
    <location>
        <begin position="7"/>
        <end position="46"/>
    </location>
</feature>
<dbReference type="Pfam" id="PF08387">
    <property type="entry name" value="FBD"/>
    <property type="match status" value="1"/>
</dbReference>
<dbReference type="PANTHER" id="PTHR31900">
    <property type="entry name" value="F-BOX/RNI SUPERFAMILY PROTEIN-RELATED"/>
    <property type="match status" value="1"/>
</dbReference>
<dbReference type="EMBL" id="JAAMPC010001616">
    <property type="protein sequence ID" value="KAG2238592.1"/>
    <property type="molecule type" value="Genomic_DNA"/>
</dbReference>
<reference evidence="3 4" key="1">
    <citation type="submission" date="2020-02" db="EMBL/GenBank/DDBJ databases">
        <authorList>
            <person name="Ma Q."/>
            <person name="Huang Y."/>
            <person name="Song X."/>
            <person name="Pei D."/>
        </authorList>
    </citation>
    <scope>NUCLEOTIDE SEQUENCE [LARGE SCALE GENOMIC DNA]</scope>
    <source>
        <strain evidence="3">Sxm20200214</strain>
        <tissue evidence="3">Leaf</tissue>
    </source>
</reference>
<dbReference type="InterPro" id="IPR036047">
    <property type="entry name" value="F-box-like_dom_sf"/>
</dbReference>
<feature type="domain" description="FBD" evidence="2">
    <location>
        <begin position="349"/>
        <end position="420"/>
    </location>
</feature>
<accession>A0A8X7TEC9</accession>
<evidence type="ECO:0000313" key="4">
    <source>
        <dbReference type="Proteomes" id="UP000886595"/>
    </source>
</evidence>
<dbReference type="CDD" id="cd22160">
    <property type="entry name" value="F-box_AtFBL13-like"/>
    <property type="match status" value="1"/>
</dbReference>
<dbReference type="InterPro" id="IPR032675">
    <property type="entry name" value="LRR_dom_sf"/>
</dbReference>
<dbReference type="AlphaFoldDB" id="A0A8X7TEC9"/>
<dbReference type="PANTHER" id="PTHR31900:SF34">
    <property type="entry name" value="EMB|CAB62440.1-RELATED"/>
    <property type="match status" value="1"/>
</dbReference>
<dbReference type="Gene3D" id="1.20.1280.50">
    <property type="match status" value="1"/>
</dbReference>
<comment type="caution">
    <text evidence="3">The sequence shown here is derived from an EMBL/GenBank/DDBJ whole genome shotgun (WGS) entry which is preliminary data.</text>
</comment>
<evidence type="ECO:0008006" key="5">
    <source>
        <dbReference type="Google" id="ProtNLM"/>
    </source>
</evidence>
<dbReference type="Pfam" id="PF00646">
    <property type="entry name" value="F-box"/>
    <property type="match status" value="1"/>
</dbReference>
<evidence type="ECO:0000259" key="1">
    <source>
        <dbReference type="SMART" id="SM00256"/>
    </source>
</evidence>
<dbReference type="SMART" id="SM00579">
    <property type="entry name" value="FBD"/>
    <property type="match status" value="1"/>
</dbReference>
<name>A0A8X7TEC9_BRACI</name>
<dbReference type="Proteomes" id="UP000886595">
    <property type="component" value="Unassembled WGS sequence"/>
</dbReference>
<proteinExistence type="predicted"/>
<dbReference type="Pfam" id="PF24758">
    <property type="entry name" value="LRR_At5g56370"/>
    <property type="match status" value="1"/>
</dbReference>